<gene>
    <name evidence="11" type="ORF">XAT740_LOCUS42689</name>
</gene>
<keyword evidence="7" id="KW-0675">Receptor</keyword>
<comment type="subcellular location">
    <subcellularLocation>
        <location evidence="1">Cell membrane</location>
        <topology evidence="1">Multi-pass membrane protein</topology>
    </subcellularLocation>
</comment>
<evidence type="ECO:0000256" key="9">
    <source>
        <dbReference type="SAM" id="Phobius"/>
    </source>
</evidence>
<evidence type="ECO:0000256" key="1">
    <source>
        <dbReference type="ARBA" id="ARBA00004651"/>
    </source>
</evidence>
<evidence type="ECO:0000256" key="2">
    <source>
        <dbReference type="ARBA" id="ARBA00022475"/>
    </source>
</evidence>
<dbReference type="GO" id="GO:0007218">
    <property type="term" value="P:neuropeptide signaling pathway"/>
    <property type="evidence" value="ECO:0007669"/>
    <property type="project" value="TreeGrafter"/>
</dbReference>
<evidence type="ECO:0000256" key="5">
    <source>
        <dbReference type="ARBA" id="ARBA00023040"/>
    </source>
</evidence>
<feature type="domain" description="G-protein coupled receptors family 1 profile" evidence="10">
    <location>
        <begin position="29"/>
        <end position="293"/>
    </location>
</feature>
<keyword evidence="5" id="KW-0297">G-protein coupled receptor</keyword>
<dbReference type="PANTHER" id="PTHR24229">
    <property type="entry name" value="NEUROPEPTIDES RECEPTOR"/>
    <property type="match status" value="1"/>
</dbReference>
<keyword evidence="4 9" id="KW-1133">Transmembrane helix</keyword>
<evidence type="ECO:0000256" key="8">
    <source>
        <dbReference type="ARBA" id="ARBA00023224"/>
    </source>
</evidence>
<keyword evidence="12" id="KW-1185">Reference proteome</keyword>
<comment type="caution">
    <text evidence="11">The sequence shown here is derived from an EMBL/GenBank/DDBJ whole genome shotgun (WGS) entry which is preliminary data.</text>
</comment>
<dbReference type="PANTHER" id="PTHR24229:SF40">
    <property type="entry name" value="ALLATOSTATIN C RECEPTOR 1-RELATED"/>
    <property type="match status" value="1"/>
</dbReference>
<feature type="transmembrane region" description="Helical" evidence="9">
    <location>
        <begin position="273"/>
        <end position="296"/>
    </location>
</feature>
<evidence type="ECO:0000313" key="11">
    <source>
        <dbReference type="EMBL" id="CAF1548292.1"/>
    </source>
</evidence>
<dbReference type="Pfam" id="PF00001">
    <property type="entry name" value="7tm_1"/>
    <property type="match status" value="1"/>
</dbReference>
<evidence type="ECO:0000256" key="4">
    <source>
        <dbReference type="ARBA" id="ARBA00022989"/>
    </source>
</evidence>
<feature type="transmembrane region" description="Helical" evidence="9">
    <location>
        <begin position="171"/>
        <end position="193"/>
    </location>
</feature>
<keyword evidence="8" id="KW-0807">Transducer</keyword>
<evidence type="ECO:0000259" key="10">
    <source>
        <dbReference type="PROSITE" id="PS50262"/>
    </source>
</evidence>
<dbReference type="GO" id="GO:0004930">
    <property type="term" value="F:G protein-coupled receptor activity"/>
    <property type="evidence" value="ECO:0007669"/>
    <property type="project" value="UniProtKB-KW"/>
</dbReference>
<feature type="transmembrane region" description="Helical" evidence="9">
    <location>
        <begin position="50"/>
        <end position="71"/>
    </location>
</feature>
<accession>A0A815WIQ3</accession>
<dbReference type="InterPro" id="IPR017452">
    <property type="entry name" value="GPCR_Rhodpsn_7TM"/>
</dbReference>
<evidence type="ECO:0000256" key="7">
    <source>
        <dbReference type="ARBA" id="ARBA00023170"/>
    </source>
</evidence>
<dbReference type="SUPFAM" id="SSF81321">
    <property type="entry name" value="Family A G protein-coupled receptor-like"/>
    <property type="match status" value="1"/>
</dbReference>
<organism evidence="11 12">
    <name type="scientific">Adineta ricciae</name>
    <name type="common">Rotifer</name>
    <dbReference type="NCBI Taxonomy" id="249248"/>
    <lineage>
        <taxon>Eukaryota</taxon>
        <taxon>Metazoa</taxon>
        <taxon>Spiralia</taxon>
        <taxon>Gnathifera</taxon>
        <taxon>Rotifera</taxon>
        <taxon>Eurotatoria</taxon>
        <taxon>Bdelloidea</taxon>
        <taxon>Adinetida</taxon>
        <taxon>Adinetidae</taxon>
        <taxon>Adineta</taxon>
    </lineage>
</organism>
<dbReference type="InterPro" id="IPR000276">
    <property type="entry name" value="GPCR_Rhodpsn"/>
</dbReference>
<evidence type="ECO:0000256" key="6">
    <source>
        <dbReference type="ARBA" id="ARBA00023136"/>
    </source>
</evidence>
<reference evidence="11" key="1">
    <citation type="submission" date="2021-02" db="EMBL/GenBank/DDBJ databases">
        <authorList>
            <person name="Nowell W R."/>
        </authorList>
    </citation>
    <scope>NUCLEOTIDE SEQUENCE</scope>
</reference>
<dbReference type="GO" id="GO:0005886">
    <property type="term" value="C:plasma membrane"/>
    <property type="evidence" value="ECO:0007669"/>
    <property type="project" value="UniProtKB-SubCell"/>
</dbReference>
<dbReference type="PROSITE" id="PS50262">
    <property type="entry name" value="G_PROTEIN_RECEP_F1_2"/>
    <property type="match status" value="1"/>
</dbReference>
<feature type="transmembrane region" description="Helical" evidence="9">
    <location>
        <begin position="233"/>
        <end position="253"/>
    </location>
</feature>
<keyword evidence="3 9" id="KW-0812">Transmembrane</keyword>
<evidence type="ECO:0000313" key="12">
    <source>
        <dbReference type="Proteomes" id="UP000663828"/>
    </source>
</evidence>
<dbReference type="SMART" id="SM01381">
    <property type="entry name" value="7TM_GPCR_Srsx"/>
    <property type="match status" value="1"/>
</dbReference>
<keyword evidence="2" id="KW-1003">Cell membrane</keyword>
<name>A0A815WIQ3_ADIRI</name>
<sequence length="333" mass="38355">MSSAASLFTVQQFFTRYGMSTYVALGNLGNLLIIAIFAQRSHRHNPCSFYLLWMTICNLICLDVGIIPIIFSLDHADISTVSVVSCKVQFYVRHTSFQMMRHYKVLACIDRFALSSMNATIRTFSQYRIAKRMVIIGGILWGLIVIFFAAVRTIENSSCNIFDPLYSLIYTIYYMVFAGVLPPLLIVFFSLLVMKNLKQMRARIKPTDTNVPSNHPGMNNTLRKRDRDLLKMVLVEVLFYVLSTLPFSIYLVYNMITSSATKSKDRKQIESFINYMTQSFLMYFNTALPFYIYILTSPSFRKQTRKLLWKVYAFSTGKPMRTEESGNTMIAAK</sequence>
<dbReference type="EMBL" id="CAJNOR010005150">
    <property type="protein sequence ID" value="CAF1548292.1"/>
    <property type="molecule type" value="Genomic_DNA"/>
</dbReference>
<dbReference type="Gene3D" id="1.20.1070.10">
    <property type="entry name" value="Rhodopsin 7-helix transmembrane proteins"/>
    <property type="match status" value="1"/>
</dbReference>
<dbReference type="AlphaFoldDB" id="A0A815WIQ3"/>
<dbReference type="GO" id="GO:0042923">
    <property type="term" value="F:neuropeptide binding"/>
    <property type="evidence" value="ECO:0007669"/>
    <property type="project" value="TreeGrafter"/>
</dbReference>
<evidence type="ECO:0000256" key="3">
    <source>
        <dbReference type="ARBA" id="ARBA00022692"/>
    </source>
</evidence>
<dbReference type="GO" id="GO:0043005">
    <property type="term" value="C:neuron projection"/>
    <property type="evidence" value="ECO:0007669"/>
    <property type="project" value="TreeGrafter"/>
</dbReference>
<feature type="transmembrane region" description="Helical" evidence="9">
    <location>
        <begin position="20"/>
        <end position="38"/>
    </location>
</feature>
<dbReference type="Proteomes" id="UP000663828">
    <property type="component" value="Unassembled WGS sequence"/>
</dbReference>
<proteinExistence type="predicted"/>
<keyword evidence="6 9" id="KW-0472">Membrane</keyword>
<protein>
    <recommendedName>
        <fullName evidence="10">G-protein coupled receptors family 1 profile domain-containing protein</fullName>
    </recommendedName>
</protein>
<feature type="transmembrane region" description="Helical" evidence="9">
    <location>
        <begin position="133"/>
        <end position="151"/>
    </location>
</feature>